<comment type="caution">
    <text evidence="1">The sequence shown here is derived from an EMBL/GenBank/DDBJ whole genome shotgun (WGS) entry which is preliminary data.</text>
</comment>
<gene>
    <name evidence="1" type="ORF">COX77_00355</name>
</gene>
<protein>
    <recommendedName>
        <fullName evidence="3">EF-hand domain-containing protein</fullName>
    </recommendedName>
</protein>
<evidence type="ECO:0000313" key="2">
    <source>
        <dbReference type="Proteomes" id="UP000230405"/>
    </source>
</evidence>
<dbReference type="EMBL" id="PFPO01000009">
    <property type="protein sequence ID" value="PIZ99814.1"/>
    <property type="molecule type" value="Genomic_DNA"/>
</dbReference>
<proteinExistence type="predicted"/>
<dbReference type="AlphaFoldDB" id="A0A2M7VGK8"/>
<organism evidence="1 2">
    <name type="scientific">Candidatus Komeilibacteria bacterium CG_4_10_14_0_2_um_filter_37_10</name>
    <dbReference type="NCBI Taxonomy" id="1974470"/>
    <lineage>
        <taxon>Bacteria</taxon>
        <taxon>Candidatus Komeiliibacteriota</taxon>
    </lineage>
</organism>
<evidence type="ECO:0000313" key="1">
    <source>
        <dbReference type="EMBL" id="PIZ99814.1"/>
    </source>
</evidence>
<name>A0A2M7VGK8_9BACT</name>
<sequence>MPTSTEYYKVFDTICSGDDQDGFISYEDIEKGLVSRSMLQAEDNKTRNKRVNNAISNHQGFFRYAKIKNKPLKNR</sequence>
<reference evidence="2" key="1">
    <citation type="submission" date="2017-09" db="EMBL/GenBank/DDBJ databases">
        <title>Depth-based differentiation of microbial function through sediment-hosted aquifers and enrichment of novel symbionts in the deep terrestrial subsurface.</title>
        <authorList>
            <person name="Probst A.J."/>
            <person name="Ladd B."/>
            <person name="Jarett J.K."/>
            <person name="Geller-Mcgrath D.E."/>
            <person name="Sieber C.M.K."/>
            <person name="Emerson J.B."/>
            <person name="Anantharaman K."/>
            <person name="Thomas B.C."/>
            <person name="Malmstrom R."/>
            <person name="Stieglmeier M."/>
            <person name="Klingl A."/>
            <person name="Woyke T."/>
            <person name="Ryan C.M."/>
            <person name="Banfield J.F."/>
        </authorList>
    </citation>
    <scope>NUCLEOTIDE SEQUENCE [LARGE SCALE GENOMIC DNA]</scope>
</reference>
<accession>A0A2M7VGK8</accession>
<dbReference type="Proteomes" id="UP000230405">
    <property type="component" value="Unassembled WGS sequence"/>
</dbReference>
<feature type="non-terminal residue" evidence="1">
    <location>
        <position position="75"/>
    </location>
</feature>
<evidence type="ECO:0008006" key="3">
    <source>
        <dbReference type="Google" id="ProtNLM"/>
    </source>
</evidence>